<feature type="transmembrane region" description="Helical" evidence="6">
    <location>
        <begin position="255"/>
        <end position="278"/>
    </location>
</feature>
<dbReference type="InterPro" id="IPR050495">
    <property type="entry name" value="ATG22/LtaA_families"/>
</dbReference>
<feature type="transmembrane region" description="Helical" evidence="6">
    <location>
        <begin position="186"/>
        <end position="208"/>
    </location>
</feature>
<dbReference type="RefSeq" id="WP_344223989.1">
    <property type="nucleotide sequence ID" value="NZ_BAAAQA010000011.1"/>
</dbReference>
<evidence type="ECO:0000313" key="8">
    <source>
        <dbReference type="EMBL" id="GAA2113887.1"/>
    </source>
</evidence>
<feature type="transmembrane region" description="Helical" evidence="6">
    <location>
        <begin position="111"/>
        <end position="131"/>
    </location>
</feature>
<dbReference type="Proteomes" id="UP001500166">
    <property type="component" value="Unassembled WGS sequence"/>
</dbReference>
<feature type="transmembrane region" description="Helical" evidence="6">
    <location>
        <begin position="87"/>
        <end position="105"/>
    </location>
</feature>
<evidence type="ECO:0000256" key="1">
    <source>
        <dbReference type="ARBA" id="ARBA00004651"/>
    </source>
</evidence>
<evidence type="ECO:0000256" key="4">
    <source>
        <dbReference type="ARBA" id="ARBA00022989"/>
    </source>
</evidence>
<dbReference type="PROSITE" id="PS50850">
    <property type="entry name" value="MFS"/>
    <property type="match status" value="1"/>
</dbReference>
<dbReference type="InterPro" id="IPR020846">
    <property type="entry name" value="MFS_dom"/>
</dbReference>
<dbReference type="InterPro" id="IPR036259">
    <property type="entry name" value="MFS_trans_sf"/>
</dbReference>
<keyword evidence="2" id="KW-0813">Transport</keyword>
<evidence type="ECO:0000259" key="7">
    <source>
        <dbReference type="PROSITE" id="PS50850"/>
    </source>
</evidence>
<accession>A0ABP5JBE7</accession>
<feature type="transmembrane region" description="Helical" evidence="6">
    <location>
        <begin position="20"/>
        <end position="42"/>
    </location>
</feature>
<keyword evidence="9" id="KW-1185">Reference proteome</keyword>
<evidence type="ECO:0000256" key="2">
    <source>
        <dbReference type="ARBA" id="ARBA00022448"/>
    </source>
</evidence>
<feature type="transmembrane region" description="Helical" evidence="6">
    <location>
        <begin position="343"/>
        <end position="366"/>
    </location>
</feature>
<protein>
    <submittedName>
        <fullName evidence="8">MFS transporter</fullName>
    </submittedName>
</protein>
<evidence type="ECO:0000256" key="3">
    <source>
        <dbReference type="ARBA" id="ARBA00022692"/>
    </source>
</evidence>
<feature type="transmembrane region" description="Helical" evidence="6">
    <location>
        <begin position="290"/>
        <end position="307"/>
    </location>
</feature>
<dbReference type="PANTHER" id="PTHR23519:SF1">
    <property type="entry name" value="AUTOPHAGY-RELATED PROTEIN 22"/>
    <property type="match status" value="1"/>
</dbReference>
<dbReference type="InterPro" id="IPR024671">
    <property type="entry name" value="Atg22-like"/>
</dbReference>
<dbReference type="EMBL" id="BAAAQA010000011">
    <property type="protein sequence ID" value="GAA2113887.1"/>
    <property type="molecule type" value="Genomic_DNA"/>
</dbReference>
<gene>
    <name evidence="8" type="ORF">GCM10009824_10780</name>
</gene>
<feature type="transmembrane region" description="Helical" evidence="6">
    <location>
        <begin position="152"/>
        <end position="174"/>
    </location>
</feature>
<comment type="caution">
    <text evidence="8">The sequence shown here is derived from an EMBL/GenBank/DDBJ whole genome shotgun (WGS) entry which is preliminary data.</text>
</comment>
<feature type="transmembrane region" description="Helical" evidence="6">
    <location>
        <begin position="378"/>
        <end position="400"/>
    </location>
</feature>
<feature type="transmembrane region" description="Helical" evidence="6">
    <location>
        <begin position="319"/>
        <end position="337"/>
    </location>
</feature>
<name>A0ABP5JBE7_9MICC</name>
<comment type="subcellular location">
    <subcellularLocation>
        <location evidence="1">Cell membrane</location>
        <topology evidence="1">Multi-pass membrane protein</topology>
    </subcellularLocation>
</comment>
<evidence type="ECO:0000256" key="5">
    <source>
        <dbReference type="ARBA" id="ARBA00023136"/>
    </source>
</evidence>
<feature type="transmembrane region" description="Helical" evidence="6">
    <location>
        <begin position="54"/>
        <end position="75"/>
    </location>
</feature>
<keyword evidence="5 6" id="KW-0472">Membrane</keyword>
<dbReference type="PANTHER" id="PTHR23519">
    <property type="entry name" value="AUTOPHAGY-RELATED PROTEIN 22"/>
    <property type="match status" value="1"/>
</dbReference>
<feature type="transmembrane region" description="Helical" evidence="6">
    <location>
        <begin position="406"/>
        <end position="427"/>
    </location>
</feature>
<evidence type="ECO:0000256" key="6">
    <source>
        <dbReference type="SAM" id="Phobius"/>
    </source>
</evidence>
<keyword evidence="4 6" id="KW-1133">Transmembrane helix</keyword>
<sequence length="440" mass="46452">METQAWETVGTRKQVLAWCLWDTGTSAFSAIMLTFVFTVYLTSSSFGSPEHTSTVLSVGMAAAGFIIALTAPLVGQRSDQPRSRARFLNVNTVLLALFTGLAFFARPEPSFLVFGVAMIAIASIVTEFGQVSYNAMLPGLAGPKKIGAVSGWGWGAGYLGGIVALAFVLFGFVQPGFLGIPTDDALNYRAVALFSAAWVLAFSLPLMVRARSMPYRPLERADDVAAPTKPRGILASYVELFRTIARVWRRSPATVYFLLSSAIFRDGLAGIFTFGGVLAAGTFGFSMSEVIIFAVVANIAAALGAIVGGKFDDAAGPRAVIIVSLLGIMVAGSVLLFWEGSTAFWVCGLALCLFVGPAQAASRTYLGRLSPPGREGEIFGLYATTGRAVSFLAPMMFGIFVTALGAQIWGILGILSVVGVGLLLLLFTPKPPKGFTTVQA</sequence>
<feature type="domain" description="Major facilitator superfamily (MFS) profile" evidence="7">
    <location>
        <begin position="254"/>
        <end position="440"/>
    </location>
</feature>
<reference evidence="9" key="1">
    <citation type="journal article" date="2019" name="Int. J. Syst. Evol. Microbiol.">
        <title>The Global Catalogue of Microorganisms (GCM) 10K type strain sequencing project: providing services to taxonomists for standard genome sequencing and annotation.</title>
        <authorList>
            <consortium name="The Broad Institute Genomics Platform"/>
            <consortium name="The Broad Institute Genome Sequencing Center for Infectious Disease"/>
            <person name="Wu L."/>
            <person name="Ma J."/>
        </authorList>
    </citation>
    <scope>NUCLEOTIDE SEQUENCE [LARGE SCALE GENOMIC DNA]</scope>
    <source>
        <strain evidence="9">JCM 15914</strain>
    </source>
</reference>
<keyword evidence="3 6" id="KW-0812">Transmembrane</keyword>
<dbReference type="Pfam" id="PF11700">
    <property type="entry name" value="ATG22"/>
    <property type="match status" value="1"/>
</dbReference>
<organism evidence="8 9">
    <name type="scientific">Kocuria atrinae</name>
    <dbReference type="NCBI Taxonomy" id="592377"/>
    <lineage>
        <taxon>Bacteria</taxon>
        <taxon>Bacillati</taxon>
        <taxon>Actinomycetota</taxon>
        <taxon>Actinomycetes</taxon>
        <taxon>Micrococcales</taxon>
        <taxon>Micrococcaceae</taxon>
        <taxon>Kocuria</taxon>
    </lineage>
</organism>
<dbReference type="SUPFAM" id="SSF103473">
    <property type="entry name" value="MFS general substrate transporter"/>
    <property type="match status" value="1"/>
</dbReference>
<dbReference type="Gene3D" id="1.20.1250.20">
    <property type="entry name" value="MFS general substrate transporter like domains"/>
    <property type="match status" value="1"/>
</dbReference>
<evidence type="ECO:0000313" key="9">
    <source>
        <dbReference type="Proteomes" id="UP001500166"/>
    </source>
</evidence>
<proteinExistence type="predicted"/>